<evidence type="ECO:0000259" key="3">
    <source>
        <dbReference type="Pfam" id="PF10708"/>
    </source>
</evidence>
<feature type="compositionally biased region" description="Pro residues" evidence="2">
    <location>
        <begin position="32"/>
        <end position="42"/>
    </location>
</feature>
<dbReference type="Proteomes" id="UP000231586">
    <property type="component" value="Unassembled WGS sequence"/>
</dbReference>
<evidence type="ECO:0000259" key="4">
    <source>
        <dbReference type="Pfam" id="PF11611"/>
    </source>
</evidence>
<feature type="domain" description="DUF4352" evidence="4">
    <location>
        <begin position="119"/>
        <end position="241"/>
    </location>
</feature>
<evidence type="ECO:0000256" key="1">
    <source>
        <dbReference type="ARBA" id="ARBA00022729"/>
    </source>
</evidence>
<dbReference type="Pfam" id="PF11611">
    <property type="entry name" value="DUF4352"/>
    <property type="match status" value="1"/>
</dbReference>
<evidence type="ECO:0000256" key="2">
    <source>
        <dbReference type="SAM" id="MobiDB-lite"/>
    </source>
</evidence>
<evidence type="ECO:0000313" key="6">
    <source>
        <dbReference type="Proteomes" id="UP000231586"/>
    </source>
</evidence>
<dbReference type="EMBL" id="PGTZ01000006">
    <property type="protein sequence ID" value="PJI94579.1"/>
    <property type="molecule type" value="Genomic_DNA"/>
</dbReference>
<organism evidence="5 6">
    <name type="scientific">Luteimicrobium subarcticum</name>
    <dbReference type="NCBI Taxonomy" id="620910"/>
    <lineage>
        <taxon>Bacteria</taxon>
        <taxon>Bacillati</taxon>
        <taxon>Actinomycetota</taxon>
        <taxon>Actinomycetes</taxon>
        <taxon>Micrococcales</taxon>
        <taxon>Luteimicrobium</taxon>
    </lineage>
</organism>
<accession>A0A2M8WUK5</accession>
<dbReference type="InterPro" id="IPR018929">
    <property type="entry name" value="DUF2510"/>
</dbReference>
<feature type="region of interest" description="Disordered" evidence="2">
    <location>
        <begin position="96"/>
        <end position="121"/>
    </location>
</feature>
<dbReference type="AlphaFoldDB" id="A0A2M8WUK5"/>
<feature type="compositionally biased region" description="Low complexity" evidence="2">
    <location>
        <begin position="96"/>
        <end position="115"/>
    </location>
</feature>
<feature type="compositionally biased region" description="Low complexity" evidence="2">
    <location>
        <begin position="43"/>
        <end position="55"/>
    </location>
</feature>
<keyword evidence="1" id="KW-0732">Signal</keyword>
<dbReference type="RefSeq" id="WP_100348588.1">
    <property type="nucleotide sequence ID" value="NZ_PGTZ01000006.1"/>
</dbReference>
<evidence type="ECO:0000313" key="5">
    <source>
        <dbReference type="EMBL" id="PJI94579.1"/>
    </source>
</evidence>
<reference evidence="5 6" key="1">
    <citation type="submission" date="2017-11" db="EMBL/GenBank/DDBJ databases">
        <title>Genomic Encyclopedia of Archaeal and Bacterial Type Strains, Phase II (KMG-II): From Individual Species to Whole Genera.</title>
        <authorList>
            <person name="Goeker M."/>
        </authorList>
    </citation>
    <scope>NUCLEOTIDE SEQUENCE [LARGE SCALE GENOMIC DNA]</scope>
    <source>
        <strain evidence="5 6">DSM 22413</strain>
    </source>
</reference>
<dbReference type="InterPro" id="IPR029051">
    <property type="entry name" value="DUF4352"/>
</dbReference>
<protein>
    <submittedName>
        <fullName evidence="5">Uncharacterized protein DUF2510</fullName>
    </submittedName>
</protein>
<dbReference type="OrthoDB" id="3430849at2"/>
<dbReference type="Gene3D" id="2.60.40.1240">
    <property type="match status" value="1"/>
</dbReference>
<comment type="caution">
    <text evidence="5">The sequence shown here is derived from an EMBL/GenBank/DDBJ whole genome shotgun (WGS) entry which is preliminary data.</text>
</comment>
<dbReference type="InterPro" id="IPR029050">
    <property type="entry name" value="Immunoprotect_excell_Ig-like"/>
</dbReference>
<feature type="region of interest" description="Disordered" evidence="2">
    <location>
        <begin position="20"/>
        <end position="64"/>
    </location>
</feature>
<name>A0A2M8WUK5_9MICO</name>
<proteinExistence type="predicted"/>
<gene>
    <name evidence="5" type="ORF">CLV34_0423</name>
</gene>
<sequence>MTHAQAGWYTDTTDPTRLRWFDGSSWTEHTTPLPPAGAPAPAAPVAGTSAPTTAPYAAGSGASKKPSWFRRHKIMTTTGAAAVVLVGGISIASAGGSAADADGASTSGHHAAASTETPGVGDKVRDGKFEFTVTKVETGVKKVGTKYLNEKAQGEFVLVHMKVENIGDEAQTLDDTAQELTDSKGRTFDADSTADIYLDDANSFYEDINPGNSVKGVVVYDVPKGTDLSTITLHDSVFSGGVDVSLED</sequence>
<keyword evidence="6" id="KW-1185">Reference proteome</keyword>
<feature type="domain" description="DUF2510" evidence="3">
    <location>
        <begin position="6"/>
        <end position="38"/>
    </location>
</feature>
<dbReference type="Pfam" id="PF10708">
    <property type="entry name" value="DUF2510"/>
    <property type="match status" value="1"/>
</dbReference>